<dbReference type="AlphaFoldDB" id="A0A5E6Q555"/>
<feature type="binding site" evidence="6">
    <location>
        <position position="161"/>
    </location>
    <ligand>
        <name>Fe cation</name>
        <dbReference type="ChEBI" id="CHEBI:24875"/>
        <note>catalytic</note>
    </ligand>
</feature>
<feature type="binding site" evidence="5">
    <location>
        <begin position="232"/>
        <end position="238"/>
    </location>
    <ligand>
        <name>2-oxoglutarate</name>
        <dbReference type="ChEBI" id="CHEBI:16810"/>
    </ligand>
</feature>
<evidence type="ECO:0000313" key="8">
    <source>
        <dbReference type="EMBL" id="VVM51064.1"/>
    </source>
</evidence>
<reference evidence="8 9" key="1">
    <citation type="submission" date="2019-09" db="EMBL/GenBank/DDBJ databases">
        <authorList>
            <person name="Chandra G."/>
            <person name="Truman W A."/>
        </authorList>
    </citation>
    <scope>NUCLEOTIDE SEQUENCE [LARGE SCALE GENOMIC DNA]</scope>
    <source>
        <strain evidence="8">PS631</strain>
    </source>
</reference>
<dbReference type="NCBIfam" id="NF011930">
    <property type="entry name" value="PRK15401.1"/>
    <property type="match status" value="1"/>
</dbReference>
<feature type="binding site" evidence="6">
    <location>
        <position position="159"/>
    </location>
    <ligand>
        <name>Fe cation</name>
        <dbReference type="ChEBI" id="CHEBI:24875"/>
        <note>catalytic</note>
    </ligand>
</feature>
<evidence type="ECO:0000256" key="1">
    <source>
        <dbReference type="ARBA" id="ARBA00022723"/>
    </source>
</evidence>
<feature type="binding site" evidence="5">
    <location>
        <position position="189"/>
    </location>
    <ligand>
        <name>substrate</name>
    </ligand>
</feature>
<dbReference type="PROSITE" id="PS51471">
    <property type="entry name" value="FE2OG_OXY"/>
    <property type="match status" value="1"/>
</dbReference>
<gene>
    <name evidence="8" type="primary">alkB</name>
    <name evidence="8" type="ORF">PS631_00818</name>
</gene>
<feature type="binding site" evidence="6">
    <location>
        <position position="215"/>
    </location>
    <ligand>
        <name>Fe cation</name>
        <dbReference type="ChEBI" id="CHEBI:24875"/>
        <note>catalytic</note>
    </ligand>
</feature>
<feature type="binding site" evidence="5">
    <location>
        <begin position="104"/>
        <end position="106"/>
    </location>
    <ligand>
        <name>substrate</name>
    </ligand>
</feature>
<organism evidence="8 9">
    <name type="scientific">Pseudomonas fluorescens</name>
    <dbReference type="NCBI Taxonomy" id="294"/>
    <lineage>
        <taxon>Bacteria</taxon>
        <taxon>Pseudomonadati</taxon>
        <taxon>Pseudomonadota</taxon>
        <taxon>Gammaproteobacteria</taxon>
        <taxon>Pseudomonadales</taxon>
        <taxon>Pseudomonadaceae</taxon>
        <taxon>Pseudomonas</taxon>
    </lineage>
</organism>
<feature type="binding site" evidence="5">
    <location>
        <position position="97"/>
    </location>
    <ligand>
        <name>substrate</name>
    </ligand>
</feature>
<keyword evidence="3 8" id="KW-0560">Oxidoreductase</keyword>
<comment type="cofactor">
    <cofactor evidence="6">
        <name>Fe(2+)</name>
        <dbReference type="ChEBI" id="CHEBI:29033"/>
    </cofactor>
    <text evidence="6">Binds 1 Fe(2+) ion per subunit.</text>
</comment>
<evidence type="ECO:0000256" key="3">
    <source>
        <dbReference type="ARBA" id="ARBA00023002"/>
    </source>
</evidence>
<dbReference type="PANTHER" id="PTHR16557:SF2">
    <property type="entry name" value="NUCLEIC ACID DIOXYGENASE ALKBH1"/>
    <property type="match status" value="1"/>
</dbReference>
<evidence type="ECO:0000256" key="6">
    <source>
        <dbReference type="PIRSR" id="PIRSR604574-2"/>
    </source>
</evidence>
<dbReference type="InterPro" id="IPR037151">
    <property type="entry name" value="AlkB-like_sf"/>
</dbReference>
<dbReference type="InterPro" id="IPR004574">
    <property type="entry name" value="Alkb"/>
</dbReference>
<protein>
    <submittedName>
        <fullName evidence="8">Alpha-ketoglutarate-dependent dioxygenase AlkB</fullName>
        <ecNumber evidence="8">1.14.11.33</ecNumber>
    </submittedName>
</protein>
<accession>A0A5E6Q555</accession>
<dbReference type="SUPFAM" id="SSF51197">
    <property type="entry name" value="Clavaminate synthase-like"/>
    <property type="match status" value="1"/>
</dbReference>
<dbReference type="EC" id="1.14.11.33" evidence="8"/>
<keyword evidence="1 6" id="KW-0479">Metal-binding</keyword>
<evidence type="ECO:0000256" key="4">
    <source>
        <dbReference type="ARBA" id="ARBA00023004"/>
    </source>
</evidence>
<evidence type="ECO:0000256" key="2">
    <source>
        <dbReference type="ARBA" id="ARBA00022964"/>
    </source>
</evidence>
<dbReference type="GO" id="GO:0035516">
    <property type="term" value="F:broad specificity oxidative DNA demethylase activity"/>
    <property type="evidence" value="ECO:0007669"/>
    <property type="project" value="UniProtKB-EC"/>
</dbReference>
<name>A0A5E6Q555_PSEFL</name>
<keyword evidence="4 6" id="KW-0408">Iron</keyword>
<dbReference type="Pfam" id="PF13532">
    <property type="entry name" value="2OG-FeII_Oxy_2"/>
    <property type="match status" value="1"/>
</dbReference>
<dbReference type="Gene3D" id="2.60.120.590">
    <property type="entry name" value="Alpha-ketoglutarate-dependent dioxygenase AlkB-like"/>
    <property type="match status" value="1"/>
</dbReference>
<feature type="binding site" evidence="5">
    <location>
        <begin position="148"/>
        <end position="150"/>
    </location>
    <ligand>
        <name>2-oxoglutarate</name>
        <dbReference type="ChEBI" id="CHEBI:16810"/>
    </ligand>
</feature>
<dbReference type="GO" id="GO:0008198">
    <property type="term" value="F:ferrous iron binding"/>
    <property type="evidence" value="ECO:0007669"/>
    <property type="project" value="TreeGrafter"/>
</dbReference>
<evidence type="ECO:0000256" key="5">
    <source>
        <dbReference type="PIRSR" id="PIRSR604574-1"/>
    </source>
</evidence>
<dbReference type="GO" id="GO:0035515">
    <property type="term" value="F:oxidative RNA demethylase activity"/>
    <property type="evidence" value="ECO:0007669"/>
    <property type="project" value="TreeGrafter"/>
</dbReference>
<dbReference type="EMBL" id="CABVHF010000001">
    <property type="protein sequence ID" value="VVM51064.1"/>
    <property type="molecule type" value="Genomic_DNA"/>
</dbReference>
<dbReference type="InterPro" id="IPR005123">
    <property type="entry name" value="Oxoglu/Fe-dep_dioxygenase_dom"/>
</dbReference>
<keyword evidence="2 8" id="KW-0223">Dioxygenase</keyword>
<dbReference type="PANTHER" id="PTHR16557">
    <property type="entry name" value="ALKYLATED DNA REPAIR PROTEIN ALKB-RELATED"/>
    <property type="match status" value="1"/>
</dbReference>
<dbReference type="Proteomes" id="UP000399692">
    <property type="component" value="Unassembled WGS sequence"/>
</dbReference>
<feature type="domain" description="Fe2OG dioxygenase" evidence="7">
    <location>
        <begin position="141"/>
        <end position="241"/>
    </location>
</feature>
<proteinExistence type="predicted"/>
<dbReference type="GO" id="GO:0035513">
    <property type="term" value="P:oxidative RNA demethylation"/>
    <property type="evidence" value="ECO:0007669"/>
    <property type="project" value="TreeGrafter"/>
</dbReference>
<evidence type="ECO:0000313" key="9">
    <source>
        <dbReference type="Proteomes" id="UP000399692"/>
    </source>
</evidence>
<evidence type="ECO:0000259" key="7">
    <source>
        <dbReference type="PROSITE" id="PS51471"/>
    </source>
</evidence>
<dbReference type="GO" id="GO:0005737">
    <property type="term" value="C:cytoplasm"/>
    <property type="evidence" value="ECO:0007669"/>
    <property type="project" value="TreeGrafter"/>
</dbReference>
<feature type="binding site" evidence="5">
    <location>
        <position position="163"/>
    </location>
    <ligand>
        <name>substrate</name>
    </ligand>
</feature>
<sequence length="241" mass="26463">MACTLPLVWVASLGTPEPKPTTPSLSQMIQSDLDLFGPSPQRLAAQTVLLPGFVLPQVETLLDDLRPILRAAPFRHMRTPGGQAMAVALTNCGSLGWVSDQQGYRYSPHDPLTQQPWPALPESFLLVARNAAETAGFDNFTPDACLINHYLADTKLSLHQDHDENDFAHPIVSISLGLPAVFLFGGMQRKDPTQRITLNHGDVLVWGGEDRLRFHGVMPVKPGTHPRMGARRINLTLRRAG</sequence>
<dbReference type="InterPro" id="IPR027450">
    <property type="entry name" value="AlkB-like"/>
</dbReference>